<proteinExistence type="predicted"/>
<dbReference type="Gene3D" id="3.30.750.140">
    <property type="match status" value="1"/>
</dbReference>
<dbReference type="CDD" id="cd17470">
    <property type="entry name" value="T3SS_Flik_C"/>
    <property type="match status" value="1"/>
</dbReference>
<keyword evidence="3" id="KW-0282">Flagellum</keyword>
<feature type="domain" description="Flagellar hook-length control protein-like C-terminal" evidence="2">
    <location>
        <begin position="345"/>
        <end position="418"/>
    </location>
</feature>
<feature type="region of interest" description="Disordered" evidence="1">
    <location>
        <begin position="274"/>
        <end position="297"/>
    </location>
</feature>
<feature type="compositionally biased region" description="Polar residues" evidence="1">
    <location>
        <begin position="421"/>
        <end position="437"/>
    </location>
</feature>
<sequence>MISSFSQVGKAVSLVDSGSEASKTTGNESSGFLAALQVNMQTTSEGMNQAGSKEAPAMFTFLTVNSDESVAQELTTSTLDEATLTMEAETIIDDLITTLEQEEDEKNSEEHEEMISNLKGWLQQALYYLYPVNNEESAEQNVSTQAINALSEQSDTVKYALQEVLHQLVEASKTNSEAAAPLEDLIHTKEQLIVNLKEILGKSEVKTEAVTKLNSLMTELSLIAKSNPTSSEKAMFSIEPPLLSGDVEISENVGEQNGSNKLAAKEMIKVTTLDESIQQSVDPESSQEVNSEETQDNQATNLITAGQLALKNGTAPLTRSETVIPVQQFSKEMSEFVVSKFEIVKQQGMTEAVISLRPQHLGQLDVQLSMQNGHLIAKFMTEHAGAKDLLEQQMTQLRAVLQAQGIQVERLEVTQNTSLSSHLYQDGGSSNGQPGNQRRSKEREQSNEDLLTTVEIQDELRAWMQEQQELELYTEGDQTSGFTAKI</sequence>
<name>A0ABR8SUP1_9BACL</name>
<dbReference type="InterPro" id="IPR021136">
    <property type="entry name" value="Flagellar_hook_control-like_C"/>
</dbReference>
<gene>
    <name evidence="3" type="ORF">H9647_04030</name>
</gene>
<accession>A0ABR8SUP1</accession>
<dbReference type="EMBL" id="JACSQL010000001">
    <property type="protein sequence ID" value="MBD7967221.1"/>
    <property type="molecule type" value="Genomic_DNA"/>
</dbReference>
<dbReference type="Pfam" id="PF02120">
    <property type="entry name" value="Flg_hook"/>
    <property type="match status" value="1"/>
</dbReference>
<organism evidence="3 4">
    <name type="scientific">Paenibacillus gallinarum</name>
    <dbReference type="NCBI Taxonomy" id="2762232"/>
    <lineage>
        <taxon>Bacteria</taxon>
        <taxon>Bacillati</taxon>
        <taxon>Bacillota</taxon>
        <taxon>Bacilli</taxon>
        <taxon>Bacillales</taxon>
        <taxon>Paenibacillaceae</taxon>
        <taxon>Paenibacillus</taxon>
    </lineage>
</organism>
<protein>
    <submittedName>
        <fullName evidence="3">Flagellar hook-length control protein FliK</fullName>
    </submittedName>
</protein>
<reference evidence="3 4" key="1">
    <citation type="submission" date="2020-08" db="EMBL/GenBank/DDBJ databases">
        <title>A Genomic Blueprint of the Chicken Gut Microbiome.</title>
        <authorList>
            <person name="Gilroy R."/>
            <person name="Ravi A."/>
            <person name="Getino M."/>
            <person name="Pursley I."/>
            <person name="Horton D.L."/>
            <person name="Alikhan N.-F."/>
            <person name="Baker D."/>
            <person name="Gharbi K."/>
            <person name="Hall N."/>
            <person name="Watson M."/>
            <person name="Adriaenssens E.M."/>
            <person name="Foster-Nyarko E."/>
            <person name="Jarju S."/>
            <person name="Secka A."/>
            <person name="Antonio M."/>
            <person name="Oren A."/>
            <person name="Chaudhuri R."/>
            <person name="La Ragione R.M."/>
            <person name="Hildebrand F."/>
            <person name="Pallen M.J."/>
        </authorList>
    </citation>
    <scope>NUCLEOTIDE SEQUENCE [LARGE SCALE GENOMIC DNA]</scope>
    <source>
        <strain evidence="3 4">Sa2BVA9</strain>
    </source>
</reference>
<keyword evidence="4" id="KW-1185">Reference proteome</keyword>
<comment type="caution">
    <text evidence="3">The sequence shown here is derived from an EMBL/GenBank/DDBJ whole genome shotgun (WGS) entry which is preliminary data.</text>
</comment>
<evidence type="ECO:0000259" key="2">
    <source>
        <dbReference type="Pfam" id="PF02120"/>
    </source>
</evidence>
<evidence type="ECO:0000256" key="1">
    <source>
        <dbReference type="SAM" id="MobiDB-lite"/>
    </source>
</evidence>
<dbReference type="InterPro" id="IPR038610">
    <property type="entry name" value="FliK-like_C_sf"/>
</dbReference>
<evidence type="ECO:0000313" key="3">
    <source>
        <dbReference type="EMBL" id="MBD7967221.1"/>
    </source>
</evidence>
<feature type="region of interest" description="Disordered" evidence="1">
    <location>
        <begin position="421"/>
        <end position="448"/>
    </location>
</feature>
<feature type="compositionally biased region" description="Polar residues" evidence="1">
    <location>
        <begin position="274"/>
        <end position="289"/>
    </location>
</feature>
<evidence type="ECO:0000313" key="4">
    <source>
        <dbReference type="Proteomes" id="UP000608071"/>
    </source>
</evidence>
<keyword evidence="3" id="KW-0966">Cell projection</keyword>
<dbReference type="RefSeq" id="WP_191798378.1">
    <property type="nucleotide sequence ID" value="NZ_JACSQL010000001.1"/>
</dbReference>
<keyword evidence="3" id="KW-0969">Cilium</keyword>
<dbReference type="Proteomes" id="UP000608071">
    <property type="component" value="Unassembled WGS sequence"/>
</dbReference>